<evidence type="ECO:0000313" key="8">
    <source>
        <dbReference type="EMBL" id="CUX96730.1"/>
    </source>
</evidence>
<dbReference type="KEGG" id="den:MHIR_DE00470"/>
<keyword evidence="4 6" id="KW-0998">Cell outer membrane</keyword>
<keyword evidence="1 6" id="KW-0732">Signal</keyword>
<dbReference type="GO" id="GO:0051205">
    <property type="term" value="P:protein insertion into membrane"/>
    <property type="evidence" value="ECO:0007669"/>
    <property type="project" value="UniProtKB-UniRule"/>
</dbReference>
<accession>A0A143WSQ5</accession>
<keyword evidence="5 6" id="KW-0449">Lipoprotein</keyword>
<comment type="subunit">
    <text evidence="6">Part of the Bam complex, which is composed of the outer membrane protein BamA, and four lipoproteins BamB, BamC, BamD and BamE.</text>
</comment>
<evidence type="ECO:0000256" key="6">
    <source>
        <dbReference type="HAMAP-Rule" id="MF_00922"/>
    </source>
</evidence>
<comment type="function">
    <text evidence="6">Part of the outer membrane protein assembly complex, which is involved in assembly and insertion of beta-barrel proteins into the outer membrane. Constitutes, with BamA, the core component of the assembly machinery.</text>
</comment>
<dbReference type="HAMAP" id="MF_00922">
    <property type="entry name" value="OM_assembly_BamD"/>
    <property type="match status" value="1"/>
</dbReference>
<dbReference type="NCBIfam" id="NF008119">
    <property type="entry name" value="PRK10866.1"/>
    <property type="match status" value="1"/>
</dbReference>
<dbReference type="Proteomes" id="UP000095322">
    <property type="component" value="Chromosome I"/>
</dbReference>
<keyword evidence="9" id="KW-1185">Reference proteome</keyword>
<dbReference type="EMBL" id="LN999833">
    <property type="protein sequence ID" value="CUX96730.1"/>
    <property type="molecule type" value="Genomic_DNA"/>
</dbReference>
<dbReference type="InterPro" id="IPR011990">
    <property type="entry name" value="TPR-like_helical_dom_sf"/>
</dbReference>
<evidence type="ECO:0000256" key="2">
    <source>
        <dbReference type="ARBA" id="ARBA00023136"/>
    </source>
</evidence>
<gene>
    <name evidence="6 8" type="primary">bamD</name>
    <name evidence="8" type="ORF">MHIR_DE00470</name>
</gene>
<dbReference type="NCBIfam" id="TIGR03302">
    <property type="entry name" value="OM_YfiO"/>
    <property type="match status" value="1"/>
</dbReference>
<evidence type="ECO:0000256" key="5">
    <source>
        <dbReference type="ARBA" id="ARBA00023288"/>
    </source>
</evidence>
<dbReference type="OrthoDB" id="9779191at2"/>
<protein>
    <recommendedName>
        <fullName evidence="6">Outer membrane protein assembly factor BamD</fullName>
    </recommendedName>
</protein>
<dbReference type="RefSeq" id="WP_067565999.1">
    <property type="nucleotide sequence ID" value="NZ_LN999833.1"/>
</dbReference>
<evidence type="ECO:0000259" key="7">
    <source>
        <dbReference type="Pfam" id="PF13525"/>
    </source>
</evidence>
<reference evidence="9" key="1">
    <citation type="submission" date="2016-01" db="EMBL/GenBank/DDBJ databases">
        <authorList>
            <person name="Husnik F."/>
        </authorList>
    </citation>
    <scope>NUCLEOTIDE SEQUENCE [LARGE SCALE GENOMIC DNA]</scope>
</reference>
<dbReference type="Gene3D" id="1.25.40.10">
    <property type="entry name" value="Tetratricopeptide repeat domain"/>
    <property type="match status" value="1"/>
</dbReference>
<feature type="domain" description="Outer membrane lipoprotein BamD-like" evidence="7">
    <location>
        <begin position="33"/>
        <end position="236"/>
    </location>
</feature>
<name>A0A143WSQ5_9ENTR</name>
<dbReference type="STRING" id="1778262.MHIR_DE00470"/>
<comment type="similarity">
    <text evidence="6">Belongs to the BamD family.</text>
</comment>
<keyword evidence="2 6" id="KW-0472">Membrane</keyword>
<dbReference type="PANTHER" id="PTHR37423:SF1">
    <property type="entry name" value="OUTER MEMBRANE PROTEIN ASSEMBLY FACTOR BAMD"/>
    <property type="match status" value="1"/>
</dbReference>
<evidence type="ECO:0000256" key="3">
    <source>
        <dbReference type="ARBA" id="ARBA00023139"/>
    </source>
</evidence>
<evidence type="ECO:0000313" key="9">
    <source>
        <dbReference type="Proteomes" id="UP000095322"/>
    </source>
</evidence>
<dbReference type="GO" id="GO:1990063">
    <property type="term" value="C:Bam protein complex"/>
    <property type="evidence" value="ECO:0007669"/>
    <property type="project" value="TreeGrafter"/>
</dbReference>
<sequence length="243" mass="27776">MTSMKDLVICATLGLVLTGCVNKKDVVLNNSLCEIYGAAQQKLQDGNYNSAIKELEALDSRYPFSFYAQQVQLDLIFAYYRSTDLQLAQASIDRFLKLNPDHPNIDYVLYMRGLINMSLDDNALQGFFGVDRSDRSPERACTAFHDFIELIRAYPKSNYIIDAIKRLVYLKNRLAKHELSVVKYYDKRGAYVAVANRVEKMLRDFPDTQATRQALLYMEKAYRKLQLIGQADKVSKIKTANPA</sequence>
<proteinExistence type="inferred from homology"/>
<keyword evidence="3 6" id="KW-0564">Palmitate</keyword>
<dbReference type="AlphaFoldDB" id="A0A143WSQ5"/>
<dbReference type="InterPro" id="IPR017689">
    <property type="entry name" value="BamD"/>
</dbReference>
<dbReference type="InterPro" id="IPR039565">
    <property type="entry name" value="BamD-like"/>
</dbReference>
<dbReference type="Pfam" id="PF13525">
    <property type="entry name" value="YfiO"/>
    <property type="match status" value="1"/>
</dbReference>
<organism evidence="8 9">
    <name type="scientific">Candidatus Doolittlea endobia</name>
    <dbReference type="NCBI Taxonomy" id="1778262"/>
    <lineage>
        <taxon>Bacteria</taxon>
        <taxon>Pseudomonadati</taxon>
        <taxon>Pseudomonadota</taxon>
        <taxon>Gammaproteobacteria</taxon>
        <taxon>Enterobacterales</taxon>
        <taxon>Enterobacteriaceae</taxon>
        <taxon>Candidatus Doolittlea</taxon>
    </lineage>
</organism>
<dbReference type="PROSITE" id="PS51257">
    <property type="entry name" value="PROKAR_LIPOPROTEIN"/>
    <property type="match status" value="1"/>
</dbReference>
<dbReference type="GO" id="GO:0043165">
    <property type="term" value="P:Gram-negative-bacterium-type cell outer membrane assembly"/>
    <property type="evidence" value="ECO:0007669"/>
    <property type="project" value="UniProtKB-UniRule"/>
</dbReference>
<evidence type="ECO:0000256" key="4">
    <source>
        <dbReference type="ARBA" id="ARBA00023237"/>
    </source>
</evidence>
<dbReference type="SUPFAM" id="SSF48452">
    <property type="entry name" value="TPR-like"/>
    <property type="match status" value="1"/>
</dbReference>
<dbReference type="PATRIC" id="fig|1778262.3.peg.867"/>
<evidence type="ECO:0000256" key="1">
    <source>
        <dbReference type="ARBA" id="ARBA00022729"/>
    </source>
</evidence>
<dbReference type="CDD" id="cd15830">
    <property type="entry name" value="BamD"/>
    <property type="match status" value="1"/>
</dbReference>
<dbReference type="PANTHER" id="PTHR37423">
    <property type="entry name" value="SOLUBLE LYTIC MUREIN TRANSGLYCOSYLASE-RELATED"/>
    <property type="match status" value="1"/>
</dbReference>
<comment type="subcellular location">
    <subcellularLocation>
        <location evidence="6">Cell outer membrane</location>
        <topology evidence="6">Lipid-anchor</topology>
    </subcellularLocation>
</comment>